<organism evidence="7 8">
    <name type="scientific">Agaribacter marinus</name>
    <dbReference type="NCBI Taxonomy" id="1431249"/>
    <lineage>
        <taxon>Bacteria</taxon>
        <taxon>Pseudomonadati</taxon>
        <taxon>Pseudomonadota</taxon>
        <taxon>Gammaproteobacteria</taxon>
        <taxon>Alteromonadales</taxon>
        <taxon>Alteromonadaceae</taxon>
        <taxon>Agaribacter</taxon>
    </lineage>
</organism>
<feature type="transmembrane region" description="Helical" evidence="6">
    <location>
        <begin position="163"/>
        <end position="183"/>
    </location>
</feature>
<feature type="transmembrane region" description="Helical" evidence="6">
    <location>
        <begin position="42"/>
        <end position="67"/>
    </location>
</feature>
<evidence type="ECO:0000256" key="6">
    <source>
        <dbReference type="SAM" id="Phobius"/>
    </source>
</evidence>
<keyword evidence="8" id="KW-1185">Reference proteome</keyword>
<evidence type="ECO:0000256" key="2">
    <source>
        <dbReference type="ARBA" id="ARBA00022475"/>
    </source>
</evidence>
<dbReference type="EMBL" id="BSOT01000005">
    <property type="protein sequence ID" value="GLR70036.1"/>
    <property type="molecule type" value="Genomic_DNA"/>
</dbReference>
<dbReference type="GO" id="GO:0015171">
    <property type="term" value="F:amino acid transmembrane transporter activity"/>
    <property type="evidence" value="ECO:0007669"/>
    <property type="project" value="TreeGrafter"/>
</dbReference>
<dbReference type="GO" id="GO:0005886">
    <property type="term" value="C:plasma membrane"/>
    <property type="evidence" value="ECO:0007669"/>
    <property type="project" value="UniProtKB-SubCell"/>
</dbReference>
<comment type="subcellular location">
    <subcellularLocation>
        <location evidence="1">Cell membrane</location>
        <topology evidence="1">Multi-pass membrane protein</topology>
    </subcellularLocation>
</comment>
<evidence type="ECO:0000256" key="3">
    <source>
        <dbReference type="ARBA" id="ARBA00022692"/>
    </source>
</evidence>
<feature type="transmembrane region" description="Helical" evidence="6">
    <location>
        <begin position="73"/>
        <end position="93"/>
    </location>
</feature>
<dbReference type="PIRSF" id="PIRSF006324">
    <property type="entry name" value="LeuE"/>
    <property type="match status" value="1"/>
</dbReference>
<dbReference type="AlphaFoldDB" id="A0AA37WGD0"/>
<feature type="transmembrane region" description="Helical" evidence="6">
    <location>
        <begin position="195"/>
        <end position="213"/>
    </location>
</feature>
<sequence>MGFDIGVLLTVALMHAVAVASPGPDFAIVLKQSLQQGKKAGIWTSIGVGAGILVHVLYSLLGVGLLIQTHDWLYLGLLYVAAAYLVWIGIGALKSAPTTTQANEELNDVEARSHYPNKQSKHAFWLGFVTNGLNPKATLFFLALYSLAIPLNTYLFVKVAYGLYLAVATSLWFIFVTFLASRDRIRRIYQQKGHWFDRAMGVVIILMAILLVINQ</sequence>
<protein>
    <submittedName>
        <fullName evidence="7">Lysine transporter LysE</fullName>
    </submittedName>
</protein>
<comment type="caution">
    <text evidence="7">The sequence shown here is derived from an EMBL/GenBank/DDBJ whole genome shotgun (WGS) entry which is preliminary data.</text>
</comment>
<reference evidence="7" key="2">
    <citation type="submission" date="2023-01" db="EMBL/GenBank/DDBJ databases">
        <title>Draft genome sequence of Agaribacter marinus strain NBRC 110023.</title>
        <authorList>
            <person name="Sun Q."/>
            <person name="Mori K."/>
        </authorList>
    </citation>
    <scope>NUCLEOTIDE SEQUENCE</scope>
    <source>
        <strain evidence="7">NBRC 110023</strain>
    </source>
</reference>
<keyword evidence="2" id="KW-1003">Cell membrane</keyword>
<keyword evidence="3 6" id="KW-0812">Transmembrane</keyword>
<keyword evidence="5 6" id="KW-0472">Membrane</keyword>
<evidence type="ECO:0000313" key="8">
    <source>
        <dbReference type="Proteomes" id="UP001156601"/>
    </source>
</evidence>
<accession>A0AA37WGD0</accession>
<dbReference type="Proteomes" id="UP001156601">
    <property type="component" value="Unassembled WGS sequence"/>
</dbReference>
<evidence type="ECO:0000256" key="4">
    <source>
        <dbReference type="ARBA" id="ARBA00022989"/>
    </source>
</evidence>
<dbReference type="PANTHER" id="PTHR30086:SF20">
    <property type="entry name" value="ARGININE EXPORTER PROTEIN ARGO-RELATED"/>
    <property type="match status" value="1"/>
</dbReference>
<proteinExistence type="predicted"/>
<dbReference type="RefSeq" id="WP_284216338.1">
    <property type="nucleotide sequence ID" value="NZ_BSOT01000005.1"/>
</dbReference>
<reference evidence="7" key="1">
    <citation type="journal article" date="2014" name="Int. J. Syst. Evol. Microbiol.">
        <title>Complete genome sequence of Corynebacterium casei LMG S-19264T (=DSM 44701T), isolated from a smear-ripened cheese.</title>
        <authorList>
            <consortium name="US DOE Joint Genome Institute (JGI-PGF)"/>
            <person name="Walter F."/>
            <person name="Albersmeier A."/>
            <person name="Kalinowski J."/>
            <person name="Ruckert C."/>
        </authorList>
    </citation>
    <scope>NUCLEOTIDE SEQUENCE</scope>
    <source>
        <strain evidence="7">NBRC 110023</strain>
    </source>
</reference>
<evidence type="ECO:0000256" key="1">
    <source>
        <dbReference type="ARBA" id="ARBA00004651"/>
    </source>
</evidence>
<dbReference type="Pfam" id="PF01810">
    <property type="entry name" value="LysE"/>
    <property type="match status" value="1"/>
</dbReference>
<evidence type="ECO:0000313" key="7">
    <source>
        <dbReference type="EMBL" id="GLR70036.1"/>
    </source>
</evidence>
<keyword evidence="4 6" id="KW-1133">Transmembrane helix</keyword>
<gene>
    <name evidence="7" type="ORF">GCM10007852_09440</name>
</gene>
<dbReference type="InterPro" id="IPR001123">
    <property type="entry name" value="LeuE-type"/>
</dbReference>
<evidence type="ECO:0000256" key="5">
    <source>
        <dbReference type="ARBA" id="ARBA00023136"/>
    </source>
</evidence>
<name>A0AA37WGD0_9ALTE</name>
<feature type="transmembrane region" description="Helical" evidence="6">
    <location>
        <begin position="6"/>
        <end position="30"/>
    </location>
</feature>
<dbReference type="PANTHER" id="PTHR30086">
    <property type="entry name" value="ARGININE EXPORTER PROTEIN ARGO"/>
    <property type="match status" value="1"/>
</dbReference>